<feature type="chain" id="PRO_5004192287" evidence="6">
    <location>
        <begin position="25"/>
        <end position="260"/>
    </location>
</feature>
<keyword evidence="3" id="KW-0479">Metal-binding</keyword>
<dbReference type="RefSeq" id="WP_006002534.1">
    <property type="nucleotide sequence ID" value="NZ_AAEW02000022.1"/>
</dbReference>
<reference evidence="8" key="2">
    <citation type="submission" date="2006-05" db="EMBL/GenBank/DDBJ databases">
        <title>Sequencing of the draft genome and assembly of Desulfuromonas acetoxidans DSM 684.</title>
        <authorList>
            <consortium name="US DOE Joint Genome Institute (JGI-PGF)"/>
            <person name="Copeland A."/>
            <person name="Lucas S."/>
            <person name="Lapidus A."/>
            <person name="Barry K."/>
            <person name="Detter J.C."/>
            <person name="Glavina del Rio T."/>
            <person name="Hammon N."/>
            <person name="Israni S."/>
            <person name="Dalin E."/>
            <person name="Tice H."/>
            <person name="Bruce D."/>
            <person name="Pitluck S."/>
            <person name="Richardson P."/>
        </authorList>
    </citation>
    <scope>NUCLEOTIDE SEQUENCE [LARGE SCALE GENOMIC DNA]</scope>
    <source>
        <strain evidence="8">DSM 684</strain>
    </source>
</reference>
<keyword evidence="4" id="KW-0249">Electron transport</keyword>
<evidence type="ECO:0000256" key="3">
    <source>
        <dbReference type="ARBA" id="ARBA00022723"/>
    </source>
</evidence>
<dbReference type="Proteomes" id="UP000005695">
    <property type="component" value="Unassembled WGS sequence"/>
</dbReference>
<keyword evidence="2" id="KW-0349">Heme</keyword>
<dbReference type="AlphaFoldDB" id="Q1JWC4"/>
<evidence type="ECO:0000256" key="6">
    <source>
        <dbReference type="SAM" id="SignalP"/>
    </source>
</evidence>
<dbReference type="Pfam" id="PF09699">
    <property type="entry name" value="Paired_CXXCH_1"/>
    <property type="match status" value="1"/>
</dbReference>
<proteinExistence type="predicted"/>
<keyword evidence="5" id="KW-0408">Iron</keyword>
<dbReference type="Gene3D" id="1.10.3820.10">
    <property type="entry name" value="Di-heme elbow motif domain"/>
    <property type="match status" value="1"/>
</dbReference>
<dbReference type="EMBL" id="AAEW02000022">
    <property type="protein sequence ID" value="EAT14559.1"/>
    <property type="molecule type" value="Genomic_DNA"/>
</dbReference>
<evidence type="ECO:0000256" key="4">
    <source>
        <dbReference type="ARBA" id="ARBA00022982"/>
    </source>
</evidence>
<evidence type="ECO:0000256" key="5">
    <source>
        <dbReference type="ARBA" id="ARBA00023004"/>
    </source>
</evidence>
<dbReference type="OrthoDB" id="5405312at2"/>
<evidence type="ECO:0000256" key="2">
    <source>
        <dbReference type="ARBA" id="ARBA00022617"/>
    </source>
</evidence>
<evidence type="ECO:0000259" key="7">
    <source>
        <dbReference type="Pfam" id="PF09699"/>
    </source>
</evidence>
<dbReference type="GO" id="GO:0046872">
    <property type="term" value="F:metal ion binding"/>
    <property type="evidence" value="ECO:0007669"/>
    <property type="project" value="UniProtKB-KW"/>
</dbReference>
<protein>
    <submittedName>
        <fullName evidence="8">Cytochrome c family protein</fullName>
    </submittedName>
</protein>
<reference evidence="8" key="1">
    <citation type="submission" date="2006-05" db="EMBL/GenBank/DDBJ databases">
        <title>Annotation of the draft genome assembly of Desulfuromonas acetoxidans DSM 684.</title>
        <authorList>
            <consortium name="US DOE Joint Genome Institute (JGI-ORNL)"/>
            <person name="Larimer F."/>
            <person name="Land M."/>
            <person name="Hauser L."/>
        </authorList>
    </citation>
    <scope>NUCLEOTIDE SEQUENCE [LARGE SCALE GENOMIC DNA]</scope>
    <source>
        <strain evidence="8">DSM 684</strain>
    </source>
</reference>
<dbReference type="SUPFAM" id="SSF48695">
    <property type="entry name" value="Multiheme cytochromes"/>
    <property type="match status" value="1"/>
</dbReference>
<name>Q1JWC4_DESA6</name>
<keyword evidence="6" id="KW-0732">Signal</keyword>
<dbReference type="InterPro" id="IPR038266">
    <property type="entry name" value="NapC/NirT_cytc_sf"/>
</dbReference>
<accession>Q1JWC4</accession>
<comment type="caution">
    <text evidence="8">The sequence shown here is derived from an EMBL/GenBank/DDBJ whole genome shotgun (WGS) entry which is preliminary data.</text>
</comment>
<evidence type="ECO:0000313" key="8">
    <source>
        <dbReference type="EMBL" id="EAT14559.1"/>
    </source>
</evidence>
<dbReference type="Gene3D" id="3.90.10.10">
    <property type="entry name" value="Cytochrome C3"/>
    <property type="match status" value="2"/>
</dbReference>
<keyword evidence="9" id="KW-1185">Reference proteome</keyword>
<gene>
    <name evidence="8" type="ORF">Dace_0358</name>
</gene>
<dbReference type="InterPro" id="IPR036280">
    <property type="entry name" value="Multihaem_cyt_sf"/>
</dbReference>
<evidence type="ECO:0000256" key="1">
    <source>
        <dbReference type="ARBA" id="ARBA00022448"/>
    </source>
</evidence>
<dbReference type="InterPro" id="IPR010177">
    <property type="entry name" value="Paired_CXXCH_1"/>
</dbReference>
<feature type="signal peptide" evidence="6">
    <location>
        <begin position="1"/>
        <end position="24"/>
    </location>
</feature>
<sequence length="260" mass="28400">MNKSVVVFGLILTAGLFFATNTLAQETLTDADCVKCHINAVKDVAAHGAAHADMGCRDCHLEHPPLGDRVIPQCALCHAPEETAHYTLDNCVGCHYPHHPLEIDFTALDNVKPACISCHPDQGEEMAARPSLHSEQDCNACHNAHGLAEGQYQNCLDCHDGHSESMTVNDCTLCHKPHSPKEVTYNDLPSDLCAACHEDIAAMLAKSTKKHHELTCSECHVDEHMTITPCIDCHGKPHGIMHEKYPTCVECHIDPHALAE</sequence>
<keyword evidence="1" id="KW-0813">Transport</keyword>
<evidence type="ECO:0000313" key="9">
    <source>
        <dbReference type="Proteomes" id="UP000005695"/>
    </source>
</evidence>
<organism evidence="8 9">
    <name type="scientific">Desulfuromonas acetoxidans (strain DSM 684 / 11070)</name>
    <dbReference type="NCBI Taxonomy" id="281689"/>
    <lineage>
        <taxon>Bacteria</taxon>
        <taxon>Pseudomonadati</taxon>
        <taxon>Thermodesulfobacteriota</taxon>
        <taxon>Desulfuromonadia</taxon>
        <taxon>Desulfuromonadales</taxon>
        <taxon>Desulfuromonadaceae</taxon>
        <taxon>Desulfuromonas</taxon>
    </lineage>
</organism>
<feature type="domain" description="Doubled CXXCH motif" evidence="7">
    <location>
        <begin position="167"/>
        <end position="201"/>
    </location>
</feature>